<keyword evidence="2" id="KW-1185">Reference proteome</keyword>
<protein>
    <submittedName>
        <fullName evidence="1">Uncharacterized protein</fullName>
    </submittedName>
</protein>
<sequence length="497" mass="54024">MPPPTASSSASAPGAILLPAPIHESETVSFGISAPTTSTTVALALGDALAVVVSQELHTSVSSVFARNHPGGAIGASFSKPRTMRELAVPVAEIASLTGSIADLSGADVLKAGYESSHVADGAKLTDIPELMVPRSEWLSIGADTRISQAARWIRDPLMAPDYGEAVCGEDWYHPGCLVGQGPKWYEKLPAQGRPKPDDSRTALASVPEDPAPEIDGEREPNDPGLEDGDEDVPLPEGFPQEGDFDLLLCFKCVEAYPWIKRYAGTPGFLPPVLREPDESPRGPVTVKKRKLEDDNTDHTESEPKRRVKSDPHDEDDGNLTRLDASNDVPMKLKEEDTKDMALPDAQQCKLTLLPPTPNGVFSLFLKADFRDHICHCPSCFPQLKPHPQLLEQEEEYEPPLSDASGNESTHGSGSLYERGESALKNVDRVRAIEGVMAYNNLKEKLKPFFQQFAESGKAIGAEDIKEYFAKLRGDDQAIRDAGEAAKEDHRREQSGY</sequence>
<organism evidence="1 2">
    <name type="scientific">Xylaria curta</name>
    <dbReference type="NCBI Taxonomy" id="42375"/>
    <lineage>
        <taxon>Eukaryota</taxon>
        <taxon>Fungi</taxon>
        <taxon>Dikarya</taxon>
        <taxon>Ascomycota</taxon>
        <taxon>Pezizomycotina</taxon>
        <taxon>Sordariomycetes</taxon>
        <taxon>Xylariomycetidae</taxon>
        <taxon>Xylariales</taxon>
        <taxon>Xylariaceae</taxon>
        <taxon>Xylaria</taxon>
    </lineage>
</organism>
<dbReference type="EMBL" id="JAPDGR010003810">
    <property type="protein sequence ID" value="KAJ2970037.1"/>
    <property type="molecule type" value="Genomic_DNA"/>
</dbReference>
<evidence type="ECO:0000313" key="2">
    <source>
        <dbReference type="Proteomes" id="UP001143856"/>
    </source>
</evidence>
<name>A0ACC1MTP9_9PEZI</name>
<comment type="caution">
    <text evidence="1">The sequence shown here is derived from an EMBL/GenBank/DDBJ whole genome shotgun (WGS) entry which is preliminary data.</text>
</comment>
<reference evidence="1" key="1">
    <citation type="submission" date="2022-10" db="EMBL/GenBank/DDBJ databases">
        <title>Genome Sequence of Xylaria curta.</title>
        <authorList>
            <person name="Buettner E."/>
        </authorList>
    </citation>
    <scope>NUCLEOTIDE SEQUENCE</scope>
    <source>
        <strain evidence="1">Babe10</strain>
    </source>
</reference>
<gene>
    <name evidence="1" type="ORF">NUW58_g9818</name>
</gene>
<evidence type="ECO:0000313" key="1">
    <source>
        <dbReference type="EMBL" id="KAJ2970037.1"/>
    </source>
</evidence>
<accession>A0ACC1MTP9</accession>
<dbReference type="Proteomes" id="UP001143856">
    <property type="component" value="Unassembled WGS sequence"/>
</dbReference>
<proteinExistence type="predicted"/>